<name>A0AAD8XV74_9STRA</name>
<keyword evidence="3 9" id="KW-0808">Transferase</keyword>
<evidence type="ECO:0000259" key="8">
    <source>
        <dbReference type="SMART" id="SM00563"/>
    </source>
</evidence>
<accession>A0AAD8XV74</accession>
<evidence type="ECO:0000256" key="1">
    <source>
        <dbReference type="ARBA" id="ARBA00005189"/>
    </source>
</evidence>
<dbReference type="Pfam" id="PF01553">
    <property type="entry name" value="Acyltransferase"/>
    <property type="match status" value="1"/>
</dbReference>
<dbReference type="SMART" id="SM00563">
    <property type="entry name" value="PlsC"/>
    <property type="match status" value="1"/>
</dbReference>
<dbReference type="GO" id="GO:0003841">
    <property type="term" value="F:1-acylglycerol-3-phosphate O-acyltransferase activity"/>
    <property type="evidence" value="ECO:0007669"/>
    <property type="project" value="UniProtKB-EC"/>
</dbReference>
<sequence>MRNTTTPAFLLALVLVTCGNLLHNIDAFNVASTNATKRRSLIHRHVGVSHIPDNLDLGQNAVSTPTTSLVNTPSSASTLNPIQAALTKYAMISYISHLCIALPMVLFPTFLKNKVMMTLGLQTKSASEHEALRVSQECASTLLKLIPFMNLQISSPHMQEQAGDEDPVPTIWVSNHVSMLDTFVFLSSDEQLRGKNRRPIKTIYWKGLDSNPICKLVFSMAGFIPIDMAANGSGNPNEYNRASFKNMLKETKLAINEGFDIFILPEGQLNPAPEAGLQPVFGSPFAIAKSSKRPIQMIGLYGCHHLWHADEETGMKVVGRDVKVKVFPPCTKEFESAEEFIDAFNAVVGTFGASGQELSSEELDHWLT</sequence>
<evidence type="ECO:0000256" key="7">
    <source>
        <dbReference type="SAM" id="SignalP"/>
    </source>
</evidence>
<dbReference type="Proteomes" id="UP001224775">
    <property type="component" value="Unassembled WGS sequence"/>
</dbReference>
<feature type="domain" description="Phospholipid/glycerol acyltransferase" evidence="8">
    <location>
        <begin position="170"/>
        <end position="303"/>
    </location>
</feature>
<feature type="chain" id="PRO_5042243442" evidence="7">
    <location>
        <begin position="28"/>
        <end position="368"/>
    </location>
</feature>
<keyword evidence="10" id="KW-1185">Reference proteome</keyword>
<evidence type="ECO:0000313" key="10">
    <source>
        <dbReference type="Proteomes" id="UP001224775"/>
    </source>
</evidence>
<dbReference type="EC" id="2.3.1.51" evidence="9"/>
<keyword evidence="4" id="KW-0443">Lipid metabolism</keyword>
<dbReference type="InterPro" id="IPR002123">
    <property type="entry name" value="Plipid/glycerol_acylTrfase"/>
</dbReference>
<reference evidence="9" key="1">
    <citation type="submission" date="2023-06" db="EMBL/GenBank/DDBJ databases">
        <title>Survivors Of The Sea: Transcriptome response of Skeletonema marinoi to long-term dormancy.</title>
        <authorList>
            <person name="Pinder M.I.M."/>
            <person name="Kourtchenko O."/>
            <person name="Robertson E.K."/>
            <person name="Larsson T."/>
            <person name="Maumus F."/>
            <person name="Osuna-Cruz C.M."/>
            <person name="Vancaester E."/>
            <person name="Stenow R."/>
            <person name="Vandepoele K."/>
            <person name="Ploug H."/>
            <person name="Bruchert V."/>
            <person name="Godhe A."/>
            <person name="Topel M."/>
        </authorList>
    </citation>
    <scope>NUCLEOTIDE SEQUENCE</scope>
    <source>
        <strain evidence="9">R05AC</strain>
    </source>
</reference>
<dbReference type="PANTHER" id="PTHR10434">
    <property type="entry name" value="1-ACYL-SN-GLYCEROL-3-PHOSPHATE ACYLTRANSFERASE"/>
    <property type="match status" value="1"/>
</dbReference>
<evidence type="ECO:0000256" key="5">
    <source>
        <dbReference type="ARBA" id="ARBA00023315"/>
    </source>
</evidence>
<evidence type="ECO:0000256" key="6">
    <source>
        <dbReference type="SAM" id="Phobius"/>
    </source>
</evidence>
<evidence type="ECO:0000256" key="4">
    <source>
        <dbReference type="ARBA" id="ARBA00023098"/>
    </source>
</evidence>
<proteinExistence type="predicted"/>
<dbReference type="AlphaFoldDB" id="A0AAD8XV74"/>
<keyword evidence="6" id="KW-0812">Transmembrane</keyword>
<dbReference type="EMBL" id="JATAAI010000042">
    <property type="protein sequence ID" value="KAK1734020.1"/>
    <property type="molecule type" value="Genomic_DNA"/>
</dbReference>
<dbReference type="SUPFAM" id="SSF69593">
    <property type="entry name" value="Glycerol-3-phosphate (1)-acyltransferase"/>
    <property type="match status" value="1"/>
</dbReference>
<feature type="transmembrane region" description="Helical" evidence="6">
    <location>
        <begin position="89"/>
        <end position="111"/>
    </location>
</feature>
<keyword evidence="7" id="KW-0732">Signal</keyword>
<keyword evidence="6" id="KW-0472">Membrane</keyword>
<keyword evidence="6" id="KW-1133">Transmembrane helix</keyword>
<feature type="signal peptide" evidence="7">
    <location>
        <begin position="1"/>
        <end position="27"/>
    </location>
</feature>
<gene>
    <name evidence="9" type="ORF">QTG54_015278</name>
</gene>
<dbReference type="GO" id="GO:0006654">
    <property type="term" value="P:phosphatidic acid biosynthetic process"/>
    <property type="evidence" value="ECO:0007669"/>
    <property type="project" value="TreeGrafter"/>
</dbReference>
<dbReference type="CDD" id="cd07989">
    <property type="entry name" value="LPLAT_AGPAT-like"/>
    <property type="match status" value="1"/>
</dbReference>
<evidence type="ECO:0000256" key="3">
    <source>
        <dbReference type="ARBA" id="ARBA00022679"/>
    </source>
</evidence>
<keyword evidence="5 9" id="KW-0012">Acyltransferase</keyword>
<evidence type="ECO:0000256" key="2">
    <source>
        <dbReference type="ARBA" id="ARBA00022516"/>
    </source>
</evidence>
<protein>
    <submittedName>
        <fullName evidence="9">1-acyl-sn-glycerol-3-phosphate acyltransferase</fullName>
        <ecNumber evidence="9">2.3.1.51</ecNumber>
    </submittedName>
</protein>
<keyword evidence="2" id="KW-0444">Lipid biosynthesis</keyword>
<dbReference type="PANTHER" id="PTHR10434:SF64">
    <property type="entry name" value="1-ACYL-SN-GLYCEROL-3-PHOSPHATE ACYLTRANSFERASE-RELATED"/>
    <property type="match status" value="1"/>
</dbReference>
<evidence type="ECO:0000313" key="9">
    <source>
        <dbReference type="EMBL" id="KAK1734020.1"/>
    </source>
</evidence>
<organism evidence="9 10">
    <name type="scientific">Skeletonema marinoi</name>
    <dbReference type="NCBI Taxonomy" id="267567"/>
    <lineage>
        <taxon>Eukaryota</taxon>
        <taxon>Sar</taxon>
        <taxon>Stramenopiles</taxon>
        <taxon>Ochrophyta</taxon>
        <taxon>Bacillariophyta</taxon>
        <taxon>Coscinodiscophyceae</taxon>
        <taxon>Thalassiosirophycidae</taxon>
        <taxon>Thalassiosirales</taxon>
        <taxon>Skeletonemataceae</taxon>
        <taxon>Skeletonema</taxon>
        <taxon>Skeletonema marinoi-dohrnii complex</taxon>
    </lineage>
</organism>
<comment type="caution">
    <text evidence="9">The sequence shown here is derived from an EMBL/GenBank/DDBJ whole genome shotgun (WGS) entry which is preliminary data.</text>
</comment>
<comment type="pathway">
    <text evidence="1">Lipid metabolism.</text>
</comment>